<keyword evidence="1" id="KW-0472">Membrane</keyword>
<feature type="transmembrane region" description="Helical" evidence="1">
    <location>
        <begin position="45"/>
        <end position="63"/>
    </location>
</feature>
<protein>
    <submittedName>
        <fullName evidence="2">Uncharacterized protein</fullName>
    </submittedName>
</protein>
<feature type="transmembrane region" description="Helical" evidence="1">
    <location>
        <begin position="84"/>
        <end position="101"/>
    </location>
</feature>
<dbReference type="Proteomes" id="UP000436522">
    <property type="component" value="Unassembled WGS sequence"/>
</dbReference>
<reference evidence="2 3" key="1">
    <citation type="submission" date="2019-12" db="EMBL/GenBank/DDBJ databases">
        <title>Roseobacter cerasinus sp. nov., isolated from seawater around aquaculture.</title>
        <authorList>
            <person name="Muramatsu S."/>
            <person name="Takabe Y."/>
            <person name="Mori K."/>
            <person name="Takaichi S."/>
            <person name="Hanada S."/>
        </authorList>
    </citation>
    <scope>NUCLEOTIDE SEQUENCE [LARGE SCALE GENOMIC DNA]</scope>
    <source>
        <strain evidence="2 3">AI77</strain>
    </source>
</reference>
<gene>
    <name evidence="2" type="ORF">So717_23490</name>
</gene>
<comment type="caution">
    <text evidence="2">The sequence shown here is derived from an EMBL/GenBank/DDBJ whole genome shotgun (WGS) entry which is preliminary data.</text>
</comment>
<proteinExistence type="predicted"/>
<sequence length="166" mass="18300">MSRLASSLMSLDIFQKRAMALRLIFIAFIAGVVLALTVLVTKEMFILLFGLVGAAGGYLLHNSREHPNPLLAQRSLFNMRRQRALALGSLLAAAMAAVLFWEGVLLSQHFPAAAFMFTCGAYAFFAFSLSSYVFGRQAVARARRKFARAGVQQAHIWEMEAAAARR</sequence>
<name>A0A640VWH4_9RHOB</name>
<keyword evidence="1" id="KW-0812">Transmembrane</keyword>
<organism evidence="2 3">
    <name type="scientific">Roseobacter cerasinus</name>
    <dbReference type="NCBI Taxonomy" id="2602289"/>
    <lineage>
        <taxon>Bacteria</taxon>
        <taxon>Pseudomonadati</taxon>
        <taxon>Pseudomonadota</taxon>
        <taxon>Alphaproteobacteria</taxon>
        <taxon>Rhodobacterales</taxon>
        <taxon>Roseobacteraceae</taxon>
        <taxon>Roseobacter</taxon>
    </lineage>
</organism>
<keyword evidence="1" id="KW-1133">Transmembrane helix</keyword>
<keyword evidence="3" id="KW-1185">Reference proteome</keyword>
<dbReference type="EMBL" id="BLIV01000004">
    <property type="protein sequence ID" value="GFE50596.1"/>
    <property type="molecule type" value="Genomic_DNA"/>
</dbReference>
<evidence type="ECO:0000256" key="1">
    <source>
        <dbReference type="SAM" id="Phobius"/>
    </source>
</evidence>
<evidence type="ECO:0000313" key="2">
    <source>
        <dbReference type="EMBL" id="GFE50596.1"/>
    </source>
</evidence>
<accession>A0A640VWH4</accession>
<dbReference type="AlphaFoldDB" id="A0A640VWH4"/>
<evidence type="ECO:0000313" key="3">
    <source>
        <dbReference type="Proteomes" id="UP000436522"/>
    </source>
</evidence>
<feature type="transmembrane region" description="Helical" evidence="1">
    <location>
        <begin position="20"/>
        <end position="39"/>
    </location>
</feature>
<feature type="transmembrane region" description="Helical" evidence="1">
    <location>
        <begin position="113"/>
        <end position="135"/>
    </location>
</feature>